<dbReference type="InterPro" id="IPR036397">
    <property type="entry name" value="RNaseH_sf"/>
</dbReference>
<protein>
    <recommendedName>
        <fullName evidence="3">Tc1-like transposase DDE domain-containing protein</fullName>
    </recommendedName>
</protein>
<accession>C5LLQ2</accession>
<organism evidence="2">
    <name type="scientific">Perkinsus marinus (strain ATCC 50983 / TXsc)</name>
    <dbReference type="NCBI Taxonomy" id="423536"/>
    <lineage>
        <taxon>Eukaryota</taxon>
        <taxon>Sar</taxon>
        <taxon>Alveolata</taxon>
        <taxon>Perkinsozoa</taxon>
        <taxon>Perkinsea</taxon>
        <taxon>Perkinsida</taxon>
        <taxon>Perkinsidae</taxon>
        <taxon>Perkinsus</taxon>
    </lineage>
</organism>
<name>C5LLQ2_PERM5</name>
<dbReference type="RefSeq" id="XP_002769556.1">
    <property type="nucleotide sequence ID" value="XM_002769510.1"/>
</dbReference>
<dbReference type="EMBL" id="GG683299">
    <property type="protein sequence ID" value="EER02274.1"/>
    <property type="molecule type" value="Genomic_DNA"/>
</dbReference>
<proteinExistence type="predicted"/>
<feature type="non-terminal residue" evidence="1">
    <location>
        <position position="1"/>
    </location>
</feature>
<dbReference type="GO" id="GO:0003676">
    <property type="term" value="F:nucleic acid binding"/>
    <property type="evidence" value="ECO:0007669"/>
    <property type="project" value="InterPro"/>
</dbReference>
<sequence>TLLADNYSAPKTASCRRVLSAAGCSFVDFPPRSPDLACIETSFAILKSRLRSAATAEGP</sequence>
<feature type="non-terminal residue" evidence="1">
    <location>
        <position position="59"/>
    </location>
</feature>
<gene>
    <name evidence="1" type="ORF">Pmar_PMAR006596</name>
</gene>
<evidence type="ECO:0008006" key="3">
    <source>
        <dbReference type="Google" id="ProtNLM"/>
    </source>
</evidence>
<dbReference type="InParanoid" id="C5LLQ2"/>
<evidence type="ECO:0000313" key="1">
    <source>
        <dbReference type="EMBL" id="EER02274.1"/>
    </source>
</evidence>
<dbReference type="GeneID" id="9055266"/>
<dbReference type="Gene3D" id="3.30.420.10">
    <property type="entry name" value="Ribonuclease H-like superfamily/Ribonuclease H"/>
    <property type="match status" value="1"/>
</dbReference>
<reference evidence="1 2" key="1">
    <citation type="submission" date="2008-07" db="EMBL/GenBank/DDBJ databases">
        <authorList>
            <person name="El-Sayed N."/>
            <person name="Caler E."/>
            <person name="Inman J."/>
            <person name="Amedeo P."/>
            <person name="Hass B."/>
            <person name="Wortman J."/>
        </authorList>
    </citation>
    <scope>NUCLEOTIDE SEQUENCE [LARGE SCALE GENOMIC DNA]</scope>
    <source>
        <strain evidence="2">ATCC 50983 / TXsc</strain>
    </source>
</reference>
<evidence type="ECO:0000313" key="2">
    <source>
        <dbReference type="Proteomes" id="UP000007800"/>
    </source>
</evidence>
<dbReference type="AlphaFoldDB" id="C5LLQ2"/>
<keyword evidence="2" id="KW-1185">Reference proteome</keyword>
<dbReference type="Proteomes" id="UP000007800">
    <property type="component" value="Unassembled WGS sequence"/>
</dbReference>